<keyword evidence="3" id="KW-1185">Reference proteome</keyword>
<dbReference type="PANTHER" id="PTHR10438">
    <property type="entry name" value="THIOREDOXIN"/>
    <property type="match status" value="1"/>
</dbReference>
<evidence type="ECO:0000259" key="1">
    <source>
        <dbReference type="Pfam" id="PF00085"/>
    </source>
</evidence>
<dbReference type="Pfam" id="PF00085">
    <property type="entry name" value="Thioredoxin"/>
    <property type="match status" value="1"/>
</dbReference>
<gene>
    <name evidence="2" type="ORF">Aci05_023</name>
</gene>
<organism evidence="2 3">
    <name type="scientific">Acinetobacter phage vB_AbaM_B09_Aci05</name>
    <dbReference type="NCBI Taxonomy" id="2315458"/>
    <lineage>
        <taxon>Viruses</taxon>
        <taxon>Duplodnaviria</taxon>
        <taxon>Heunggongvirae</taxon>
        <taxon>Uroviricota</taxon>
        <taxon>Caudoviricetes</taxon>
        <taxon>Saclayvirus</taxon>
        <taxon>Saclayvirus Aci05</taxon>
    </lineage>
</organism>
<dbReference type="PANTHER" id="PTHR10438:SF468">
    <property type="entry name" value="THIOREDOXIN-1-RELATED"/>
    <property type="match status" value="1"/>
</dbReference>
<evidence type="ECO:0000313" key="3">
    <source>
        <dbReference type="Proteomes" id="UP000269940"/>
    </source>
</evidence>
<dbReference type="InterPro" id="IPR050620">
    <property type="entry name" value="Thioredoxin_H-type-like"/>
</dbReference>
<proteinExistence type="predicted"/>
<protein>
    <recommendedName>
        <fullName evidence="1">Thioredoxin domain-containing protein</fullName>
    </recommendedName>
</protein>
<dbReference type="CDD" id="cd02947">
    <property type="entry name" value="TRX_family"/>
    <property type="match status" value="1"/>
</dbReference>
<dbReference type="InterPro" id="IPR036249">
    <property type="entry name" value="Thioredoxin-like_sf"/>
</dbReference>
<accession>A0A386KDS4</accession>
<dbReference type="SUPFAM" id="SSF52833">
    <property type="entry name" value="Thioredoxin-like"/>
    <property type="match status" value="1"/>
</dbReference>
<dbReference type="Gene3D" id="3.40.30.10">
    <property type="entry name" value="Glutaredoxin"/>
    <property type="match status" value="1"/>
</dbReference>
<dbReference type="Proteomes" id="UP000269940">
    <property type="component" value="Segment"/>
</dbReference>
<dbReference type="EMBL" id="MH746814">
    <property type="protein sequence ID" value="AYD82426.1"/>
    <property type="molecule type" value="Genomic_DNA"/>
</dbReference>
<sequence>MIKNKLIKFGASWCAPCKAASKFLSQFDSEKYIEIDVTNDVELAEKFSVKQIPTFVLVNANGDEIDRFSSFNPALVKQAIEKIK</sequence>
<feature type="domain" description="Thioredoxin" evidence="1">
    <location>
        <begin position="4"/>
        <end position="73"/>
    </location>
</feature>
<reference evidence="2 3" key="1">
    <citation type="submission" date="2018-08" db="EMBL/GenBank/DDBJ databases">
        <title>Complete genome sequence of five Acinetobacter baumannii phages from Abidjan, Cote d'Ivoire.</title>
        <authorList>
            <person name="Essoh C."/>
            <person name="Vernadet J.-P."/>
            <person name="Vergnaud G."/>
            <person name="Resch G."/>
            <person name="Pourcel C."/>
        </authorList>
    </citation>
    <scope>NUCLEOTIDE SEQUENCE [LARGE SCALE GENOMIC DNA]</scope>
</reference>
<name>A0A386KDS4_9CAUD</name>
<dbReference type="InterPro" id="IPR013766">
    <property type="entry name" value="Thioredoxin_domain"/>
</dbReference>
<evidence type="ECO:0000313" key="2">
    <source>
        <dbReference type="EMBL" id="AYD82426.1"/>
    </source>
</evidence>